<protein>
    <recommendedName>
        <fullName evidence="9">Phosphatidic acid phosphatase type 2/haloperoxidase domain-containing protein</fullName>
    </recommendedName>
</protein>
<accession>A0AAV7IH89</accession>
<evidence type="ECO:0000256" key="4">
    <source>
        <dbReference type="ARBA" id="ARBA00022824"/>
    </source>
</evidence>
<feature type="transmembrane region" description="Helical" evidence="8">
    <location>
        <begin position="399"/>
        <end position="422"/>
    </location>
</feature>
<sequence>MDVINYLKDAELVAKIQKFFGVYYSESIVIEKNGETSGLCPKNGSKKNQNGCLSINNSNLCQNDRGNESSKAQVNCTDCSYDDNNETTKVKAKKLKLPIISNYYWYYLFLFSTQLGDEIFYTTFIPFLFWNIDAVVGRRVVLVWGIIMTIGQILKDIIRWPRPECPPAIKLQNKWSQEYGMPSTHAAIGVAIPFSIIIFTINRYNYSVPLGLIFVTTWCTLICISRLYLGMHTVLDIFAGLLLAVVLMVVVIPIISLIDIYLFTNLWILLIFLIISVLTIVYYPCSDRWTPTRGDTAMVVSVTAGIHFGAWLNYKTGLLLPALESPPYEIILPSCWGLIHIFLRFIIGFCCIIPNKVIIKHITYRVVSAIMHLDSQALINSENTLENRAKITSDLTYKFLFCFLFGVLTVYFLPQFFAIIGLERKEFYTEFL</sequence>
<feature type="transmembrane region" description="Helical" evidence="8">
    <location>
        <begin position="297"/>
        <end position="314"/>
    </location>
</feature>
<keyword evidence="2 8" id="KW-0812">Transmembrane</keyword>
<feature type="transmembrane region" description="Helical" evidence="8">
    <location>
        <begin position="267"/>
        <end position="285"/>
    </location>
</feature>
<keyword evidence="11" id="KW-1185">Reference proteome</keyword>
<dbReference type="InterPro" id="IPR000326">
    <property type="entry name" value="PAP2/HPO"/>
</dbReference>
<evidence type="ECO:0000256" key="8">
    <source>
        <dbReference type="SAM" id="Phobius"/>
    </source>
</evidence>
<dbReference type="Gene3D" id="1.20.144.10">
    <property type="entry name" value="Phosphatidic acid phosphatase type 2/haloperoxidase"/>
    <property type="match status" value="1"/>
</dbReference>
<dbReference type="Proteomes" id="UP000826195">
    <property type="component" value="Unassembled WGS sequence"/>
</dbReference>
<keyword evidence="6 8" id="KW-0472">Membrane</keyword>
<dbReference type="CDD" id="cd03388">
    <property type="entry name" value="PAP2_SPPase1"/>
    <property type="match status" value="1"/>
</dbReference>
<evidence type="ECO:0000256" key="7">
    <source>
        <dbReference type="ARBA" id="ARBA00038324"/>
    </source>
</evidence>
<dbReference type="GO" id="GO:0042392">
    <property type="term" value="F:sphingosine-1-phosphate phosphatase activity"/>
    <property type="evidence" value="ECO:0007669"/>
    <property type="project" value="TreeGrafter"/>
</dbReference>
<keyword evidence="4" id="KW-0256">Endoplasmic reticulum</keyword>
<evidence type="ECO:0000256" key="5">
    <source>
        <dbReference type="ARBA" id="ARBA00022989"/>
    </source>
</evidence>
<feature type="transmembrane region" description="Helical" evidence="8">
    <location>
        <begin position="330"/>
        <end position="353"/>
    </location>
</feature>
<evidence type="ECO:0000256" key="1">
    <source>
        <dbReference type="ARBA" id="ARBA00004477"/>
    </source>
</evidence>
<dbReference type="AlphaFoldDB" id="A0AAV7IH89"/>
<keyword evidence="3" id="KW-0378">Hydrolase</keyword>
<evidence type="ECO:0000259" key="9">
    <source>
        <dbReference type="SMART" id="SM00014"/>
    </source>
</evidence>
<dbReference type="SUPFAM" id="SSF48317">
    <property type="entry name" value="Acid phosphatase/Vanadium-dependent haloperoxidase"/>
    <property type="match status" value="1"/>
</dbReference>
<feature type="domain" description="Phosphatidic acid phosphatase type 2/haloperoxidase" evidence="9">
    <location>
        <begin position="138"/>
        <end position="252"/>
    </location>
</feature>
<keyword evidence="5 8" id="KW-1133">Transmembrane helix</keyword>
<feature type="transmembrane region" description="Helical" evidence="8">
    <location>
        <begin position="103"/>
        <end position="129"/>
    </location>
</feature>
<evidence type="ECO:0000256" key="2">
    <source>
        <dbReference type="ARBA" id="ARBA00022692"/>
    </source>
</evidence>
<evidence type="ECO:0000256" key="6">
    <source>
        <dbReference type="ARBA" id="ARBA00023136"/>
    </source>
</evidence>
<dbReference type="GO" id="GO:0006670">
    <property type="term" value="P:sphingosine metabolic process"/>
    <property type="evidence" value="ECO:0007669"/>
    <property type="project" value="TreeGrafter"/>
</dbReference>
<gene>
    <name evidence="10" type="ORF">KQX54_009365</name>
</gene>
<dbReference type="SMART" id="SM00014">
    <property type="entry name" value="acidPPc"/>
    <property type="match status" value="1"/>
</dbReference>
<dbReference type="InterPro" id="IPR036938">
    <property type="entry name" value="PAP2/HPO_sf"/>
</dbReference>
<feature type="transmembrane region" description="Helical" evidence="8">
    <location>
        <begin position="241"/>
        <end position="261"/>
    </location>
</feature>
<dbReference type="Pfam" id="PF01569">
    <property type="entry name" value="PAP2"/>
    <property type="match status" value="1"/>
</dbReference>
<comment type="subcellular location">
    <subcellularLocation>
        <location evidence="1">Endoplasmic reticulum membrane</location>
        <topology evidence="1">Multi-pass membrane protein</topology>
    </subcellularLocation>
</comment>
<evidence type="ECO:0000256" key="3">
    <source>
        <dbReference type="ARBA" id="ARBA00022801"/>
    </source>
</evidence>
<dbReference type="GO" id="GO:0005789">
    <property type="term" value="C:endoplasmic reticulum membrane"/>
    <property type="evidence" value="ECO:0007669"/>
    <property type="project" value="UniProtKB-SubCell"/>
</dbReference>
<name>A0AAV7IH89_COTGL</name>
<dbReference type="EMBL" id="JAHXZJ010001492">
    <property type="protein sequence ID" value="KAH0552388.1"/>
    <property type="molecule type" value="Genomic_DNA"/>
</dbReference>
<evidence type="ECO:0000313" key="11">
    <source>
        <dbReference type="Proteomes" id="UP000826195"/>
    </source>
</evidence>
<feature type="transmembrane region" description="Helical" evidence="8">
    <location>
        <begin position="141"/>
        <end position="158"/>
    </location>
</feature>
<comment type="caution">
    <text evidence="10">The sequence shown here is derived from an EMBL/GenBank/DDBJ whole genome shotgun (WGS) entry which is preliminary data.</text>
</comment>
<feature type="transmembrane region" description="Helical" evidence="8">
    <location>
        <begin position="207"/>
        <end position="229"/>
    </location>
</feature>
<feature type="transmembrane region" description="Helical" evidence="8">
    <location>
        <begin position="179"/>
        <end position="201"/>
    </location>
</feature>
<evidence type="ECO:0000313" key="10">
    <source>
        <dbReference type="EMBL" id="KAH0552388.1"/>
    </source>
</evidence>
<dbReference type="PANTHER" id="PTHR14969">
    <property type="entry name" value="SPHINGOSINE-1-PHOSPHATE PHOSPHOHYDROLASE"/>
    <property type="match status" value="1"/>
</dbReference>
<reference evidence="10 11" key="1">
    <citation type="journal article" date="2021" name="J. Hered.">
        <title>A chromosome-level genome assembly of the parasitoid wasp, Cotesia glomerata (Hymenoptera: Braconidae).</title>
        <authorList>
            <person name="Pinto B.J."/>
            <person name="Weis J.J."/>
            <person name="Gamble T."/>
            <person name="Ode P.J."/>
            <person name="Paul R."/>
            <person name="Zaspel J.M."/>
        </authorList>
    </citation>
    <scope>NUCLEOTIDE SEQUENCE [LARGE SCALE GENOMIC DNA]</scope>
    <source>
        <strain evidence="10">CgM1</strain>
    </source>
</reference>
<organism evidence="10 11">
    <name type="scientific">Cotesia glomerata</name>
    <name type="common">Lepidopteran parasitic wasp</name>
    <name type="synonym">Apanteles glomeratus</name>
    <dbReference type="NCBI Taxonomy" id="32391"/>
    <lineage>
        <taxon>Eukaryota</taxon>
        <taxon>Metazoa</taxon>
        <taxon>Ecdysozoa</taxon>
        <taxon>Arthropoda</taxon>
        <taxon>Hexapoda</taxon>
        <taxon>Insecta</taxon>
        <taxon>Pterygota</taxon>
        <taxon>Neoptera</taxon>
        <taxon>Endopterygota</taxon>
        <taxon>Hymenoptera</taxon>
        <taxon>Apocrita</taxon>
        <taxon>Ichneumonoidea</taxon>
        <taxon>Braconidae</taxon>
        <taxon>Microgastrinae</taxon>
        <taxon>Cotesia</taxon>
    </lineage>
</organism>
<comment type="similarity">
    <text evidence="7">Belongs to the type 2 lipid phosphate phosphatase family.</text>
</comment>
<proteinExistence type="inferred from homology"/>
<dbReference type="PANTHER" id="PTHR14969:SF28">
    <property type="entry name" value="DIHYDROSPHINGOSINE 1-PHOSPHATE PHOSPHATASE LCB3-RELATED"/>
    <property type="match status" value="1"/>
</dbReference>